<dbReference type="InterPro" id="IPR032710">
    <property type="entry name" value="NTF2-like_dom_sf"/>
</dbReference>
<comment type="caution">
    <text evidence="3">The sequence shown here is derived from an EMBL/GenBank/DDBJ whole genome shotgun (WGS) entry which is preliminary data.</text>
</comment>
<dbReference type="RefSeq" id="WP_345424844.1">
    <property type="nucleotide sequence ID" value="NZ_AP031496.1"/>
</dbReference>
<evidence type="ECO:0000259" key="2">
    <source>
        <dbReference type="Pfam" id="PF13577"/>
    </source>
</evidence>
<dbReference type="EMBL" id="BAABLX010000028">
    <property type="protein sequence ID" value="GAA4950160.1"/>
    <property type="molecule type" value="Genomic_DNA"/>
</dbReference>
<sequence length="181" mass="20483">MTHDIAALTARVSALENERLVSACMHRYMRLCDDLNVDTDLQPLLELFTSDAVWEGEGDYYRKKLGRHIGVAAIGDMFARYTRPPAHFRFNLHVLGNEVIHVADNTAQGQWVLVQPSDFTSGLSHLNAAQINADFKFHNGHWRISHFRTRNLFSRAMSTPWQQGESVPVPPATTAKESTHE</sequence>
<evidence type="ECO:0000313" key="4">
    <source>
        <dbReference type="Proteomes" id="UP001409585"/>
    </source>
</evidence>
<evidence type="ECO:0000313" key="3">
    <source>
        <dbReference type="EMBL" id="GAA4950160.1"/>
    </source>
</evidence>
<dbReference type="Proteomes" id="UP001409585">
    <property type="component" value="Unassembled WGS sequence"/>
</dbReference>
<evidence type="ECO:0000256" key="1">
    <source>
        <dbReference type="SAM" id="MobiDB-lite"/>
    </source>
</evidence>
<dbReference type="SUPFAM" id="SSF54427">
    <property type="entry name" value="NTF2-like"/>
    <property type="match status" value="1"/>
</dbReference>
<proteinExistence type="predicted"/>
<keyword evidence="4" id="KW-1185">Reference proteome</keyword>
<dbReference type="InterPro" id="IPR037401">
    <property type="entry name" value="SnoaL-like"/>
</dbReference>
<accession>A0AAV3U615</accession>
<reference evidence="4" key="1">
    <citation type="journal article" date="2019" name="Int. J. Syst. Evol. Microbiol.">
        <title>The Global Catalogue of Microorganisms (GCM) 10K type strain sequencing project: providing services to taxonomists for standard genome sequencing and annotation.</title>
        <authorList>
            <consortium name="The Broad Institute Genomics Platform"/>
            <consortium name="The Broad Institute Genome Sequencing Center for Infectious Disease"/>
            <person name="Wu L."/>
            <person name="Ma J."/>
        </authorList>
    </citation>
    <scope>NUCLEOTIDE SEQUENCE [LARGE SCALE GENOMIC DNA]</scope>
    <source>
        <strain evidence="4">JCM 19134</strain>
    </source>
</reference>
<dbReference type="AlphaFoldDB" id="A0AAV3U615"/>
<feature type="domain" description="SnoaL-like" evidence="2">
    <location>
        <begin position="15"/>
        <end position="148"/>
    </location>
</feature>
<protein>
    <submittedName>
        <fullName evidence="3">Nuclear transport factor 2 family protein</fullName>
    </submittedName>
</protein>
<feature type="region of interest" description="Disordered" evidence="1">
    <location>
        <begin position="159"/>
        <end position="181"/>
    </location>
</feature>
<name>A0AAV3U615_9ALTE</name>
<gene>
    <name evidence="3" type="ORF">GCM10025791_33060</name>
</gene>
<organism evidence="3 4">
    <name type="scientific">Halioxenophilus aromaticivorans</name>
    <dbReference type="NCBI Taxonomy" id="1306992"/>
    <lineage>
        <taxon>Bacteria</taxon>
        <taxon>Pseudomonadati</taxon>
        <taxon>Pseudomonadota</taxon>
        <taxon>Gammaproteobacteria</taxon>
        <taxon>Alteromonadales</taxon>
        <taxon>Alteromonadaceae</taxon>
        <taxon>Halioxenophilus</taxon>
    </lineage>
</organism>
<dbReference type="Pfam" id="PF13577">
    <property type="entry name" value="SnoaL_4"/>
    <property type="match status" value="1"/>
</dbReference>
<dbReference type="Gene3D" id="3.10.450.50">
    <property type="match status" value="1"/>
</dbReference>